<evidence type="ECO:0000313" key="2">
    <source>
        <dbReference type="Proteomes" id="UP001246858"/>
    </source>
</evidence>
<evidence type="ECO:0000313" key="1">
    <source>
        <dbReference type="EMBL" id="MDR6785720.1"/>
    </source>
</evidence>
<gene>
    <name evidence="1" type="ORF">J2X78_004312</name>
</gene>
<protein>
    <submittedName>
        <fullName evidence="1">Uncharacterized protein</fullName>
    </submittedName>
</protein>
<dbReference type="Proteomes" id="UP001246858">
    <property type="component" value="Unassembled WGS sequence"/>
</dbReference>
<keyword evidence="2" id="KW-1185">Reference proteome</keyword>
<organism evidence="1 2">
    <name type="scientific">Pedobacter africanus</name>
    <dbReference type="NCBI Taxonomy" id="151894"/>
    <lineage>
        <taxon>Bacteria</taxon>
        <taxon>Pseudomonadati</taxon>
        <taxon>Bacteroidota</taxon>
        <taxon>Sphingobacteriia</taxon>
        <taxon>Sphingobacteriales</taxon>
        <taxon>Sphingobacteriaceae</taxon>
        <taxon>Pedobacter</taxon>
    </lineage>
</organism>
<accession>A0ACC6L2T3</accession>
<reference evidence="1" key="1">
    <citation type="submission" date="2023-07" db="EMBL/GenBank/DDBJ databases">
        <title>Sorghum-associated microbial communities from plants grown in Nebraska, USA.</title>
        <authorList>
            <person name="Schachtman D."/>
        </authorList>
    </citation>
    <scope>NUCLEOTIDE SEQUENCE</scope>
    <source>
        <strain evidence="1">2697</strain>
    </source>
</reference>
<dbReference type="EMBL" id="JAVDTF010000005">
    <property type="protein sequence ID" value="MDR6785720.1"/>
    <property type="molecule type" value="Genomic_DNA"/>
</dbReference>
<sequence length="213" mass="23034">MGFINGGIDYFLRGRVGNHVGRKVDGDNVLAMRPAESTKAPTQAQLDQRFKFGLMTSWLRRLAGVIDVGFKDNNKGLTPRNAAASYNLANAITGVSPNFTISYADVLYSKGKLDLPDTPAIAVTTAAKLDYSWLAVTGDTNALPTDKMTFVVYNPSKDKFLTLKGAILRSALAHSLQLPPDWSGDTVEAYFSVVSANGKLVSDSYYVGSFLLL</sequence>
<comment type="caution">
    <text evidence="1">The sequence shown here is derived from an EMBL/GenBank/DDBJ whole genome shotgun (WGS) entry which is preliminary data.</text>
</comment>
<name>A0ACC6L2T3_9SPHI</name>
<proteinExistence type="predicted"/>